<proteinExistence type="predicted"/>
<dbReference type="Proteomes" id="UP000262210">
    <property type="component" value="Unassembled WGS sequence"/>
</dbReference>
<dbReference type="CDD" id="cd04301">
    <property type="entry name" value="NAT_SF"/>
    <property type="match status" value="1"/>
</dbReference>
<organism evidence="1 2">
    <name type="scientific">Serratia grimesii</name>
    <dbReference type="NCBI Taxonomy" id="82995"/>
    <lineage>
        <taxon>Bacteria</taxon>
        <taxon>Pseudomonadati</taxon>
        <taxon>Pseudomonadota</taxon>
        <taxon>Gammaproteobacteria</taxon>
        <taxon>Enterobacterales</taxon>
        <taxon>Yersiniaceae</taxon>
        <taxon>Serratia</taxon>
    </lineage>
</organism>
<reference evidence="1 2" key="1">
    <citation type="journal article" date="2018" name="Nat. Biotechnol.">
        <title>A standardized bacterial taxonomy based on genome phylogeny substantially revises the tree of life.</title>
        <authorList>
            <person name="Parks D.H."/>
            <person name="Chuvochina M."/>
            <person name="Waite D.W."/>
            <person name="Rinke C."/>
            <person name="Skarshewski A."/>
            <person name="Chaumeil P.A."/>
            <person name="Hugenholtz P."/>
        </authorList>
    </citation>
    <scope>NUCLEOTIDE SEQUENCE [LARGE SCALE GENOMIC DNA]</scope>
    <source>
        <strain evidence="1">UBA11264</strain>
    </source>
</reference>
<dbReference type="GO" id="GO:0016747">
    <property type="term" value="F:acyltransferase activity, transferring groups other than amino-acyl groups"/>
    <property type="evidence" value="ECO:0007669"/>
    <property type="project" value="InterPro"/>
</dbReference>
<evidence type="ECO:0000313" key="1">
    <source>
        <dbReference type="EMBL" id="HCK00777.1"/>
    </source>
</evidence>
<dbReference type="RefSeq" id="WP_061808424.1">
    <property type="nucleotide sequence ID" value="NZ_CAMIQM010000008.1"/>
</dbReference>
<protein>
    <submittedName>
        <fullName evidence="1">N-acetyltransferase</fullName>
    </submittedName>
</protein>
<dbReference type="Pfam" id="PF00583">
    <property type="entry name" value="Acetyltransf_1"/>
    <property type="match status" value="1"/>
</dbReference>
<dbReference type="InterPro" id="IPR016181">
    <property type="entry name" value="Acyl_CoA_acyltransferase"/>
</dbReference>
<sequence>MIEIREIDRENVFDVCELTSNKDGVGTLFEAFICCNAISISEAAYFPECHPRALYRDGELIGFFLYKRWEHQLAEVEICRYMLDHKFIGQGLGRASFEAMLSYFRKSGVKQITLMIDEHNRVAKKMYLTFGFTFTGKIDKDEHYYSLSI</sequence>
<dbReference type="PROSITE" id="PS51186">
    <property type="entry name" value="GNAT"/>
    <property type="match status" value="1"/>
</dbReference>
<comment type="caution">
    <text evidence="1">The sequence shown here is derived from an EMBL/GenBank/DDBJ whole genome shotgun (WGS) entry which is preliminary data.</text>
</comment>
<dbReference type="GeneID" id="75283718"/>
<dbReference type="AlphaFoldDB" id="A0A7G2JSH1"/>
<dbReference type="EMBL" id="DPSM01000017">
    <property type="protein sequence ID" value="HCK00777.1"/>
    <property type="molecule type" value="Genomic_DNA"/>
</dbReference>
<dbReference type="Gene3D" id="3.40.630.30">
    <property type="match status" value="1"/>
</dbReference>
<evidence type="ECO:0000313" key="2">
    <source>
        <dbReference type="Proteomes" id="UP000262210"/>
    </source>
</evidence>
<gene>
    <name evidence="1" type="ORF">DHV72_12215</name>
</gene>
<name>A0A7G2JSH1_9GAMM</name>
<dbReference type="SUPFAM" id="SSF55729">
    <property type="entry name" value="Acyl-CoA N-acyltransferases (Nat)"/>
    <property type="match status" value="1"/>
</dbReference>
<dbReference type="InterPro" id="IPR000182">
    <property type="entry name" value="GNAT_dom"/>
</dbReference>
<accession>A0A7G2JSH1</accession>